<dbReference type="GeneID" id="35003985"/>
<dbReference type="GO" id="GO:0015074">
    <property type="term" value="P:DNA integration"/>
    <property type="evidence" value="ECO:0007669"/>
    <property type="project" value="InterPro"/>
</dbReference>
<dbReference type="KEGG" id="hae:halTADL_3219"/>
<evidence type="ECO:0000313" key="3">
    <source>
        <dbReference type="EMBL" id="SEI66668.1"/>
    </source>
</evidence>
<accession>A0A2H4Q6D0</accession>
<dbReference type="STRING" id="1073996.SAMN05444271_10568"/>
<evidence type="ECO:0000313" key="4">
    <source>
        <dbReference type="Proteomes" id="UP000198888"/>
    </source>
</evidence>
<name>A0A1H6SF94_9EURY</name>
<dbReference type="OrthoDB" id="142231at2157"/>
<feature type="region of interest" description="Disordered" evidence="2">
    <location>
        <begin position="250"/>
        <end position="280"/>
    </location>
</feature>
<feature type="compositionally biased region" description="Basic and acidic residues" evidence="2">
    <location>
        <begin position="250"/>
        <end position="259"/>
    </location>
</feature>
<keyword evidence="1" id="KW-0233">DNA recombination</keyword>
<dbReference type="InterPro" id="IPR011010">
    <property type="entry name" value="DNA_brk_join_enz"/>
</dbReference>
<proteinExistence type="predicted"/>
<protein>
    <recommendedName>
        <fullName evidence="5">Phage integrase family protein</fullName>
    </recommendedName>
</protein>
<dbReference type="Proteomes" id="UP000198888">
    <property type="component" value="Unassembled WGS sequence"/>
</dbReference>
<feature type="compositionally biased region" description="Polar residues" evidence="2">
    <location>
        <begin position="264"/>
        <end position="280"/>
    </location>
</feature>
<reference evidence="3 4" key="1">
    <citation type="submission" date="2016-10" db="EMBL/GenBank/DDBJ databases">
        <authorList>
            <person name="de Groot N.N."/>
        </authorList>
    </citation>
    <scope>NUCLEOTIDE SEQUENCE [LARGE SCALE GENOMIC DNA]</scope>
    <source>
        <strain evidence="3 4">DSM 22187</strain>
    </source>
</reference>
<evidence type="ECO:0000256" key="2">
    <source>
        <dbReference type="SAM" id="MobiDB-lite"/>
    </source>
</evidence>
<dbReference type="RefSeq" id="WP_089671366.1">
    <property type="nucleotide sequence ID" value="NZ_CP024845.1"/>
</dbReference>
<evidence type="ECO:0008006" key="5">
    <source>
        <dbReference type="Google" id="ProtNLM"/>
    </source>
</evidence>
<accession>A0A1H6SF94</accession>
<dbReference type="Gene3D" id="1.10.443.10">
    <property type="entry name" value="Intergrase catalytic core"/>
    <property type="match status" value="1"/>
</dbReference>
<dbReference type="GO" id="GO:0003677">
    <property type="term" value="F:DNA binding"/>
    <property type="evidence" value="ECO:0007669"/>
    <property type="project" value="InterPro"/>
</dbReference>
<organism evidence="3 4">
    <name type="scientific">Halohasta litchfieldiae</name>
    <dbReference type="NCBI Taxonomy" id="1073996"/>
    <lineage>
        <taxon>Archaea</taxon>
        <taxon>Methanobacteriati</taxon>
        <taxon>Methanobacteriota</taxon>
        <taxon>Stenosarchaea group</taxon>
        <taxon>Halobacteria</taxon>
        <taxon>Halobacteriales</taxon>
        <taxon>Haloferacaceae</taxon>
        <taxon>Halohasta</taxon>
    </lineage>
</organism>
<dbReference type="InterPro" id="IPR013762">
    <property type="entry name" value="Integrase-like_cat_sf"/>
</dbReference>
<dbReference type="AlphaFoldDB" id="A0A1H6SF94"/>
<dbReference type="GO" id="GO:0006310">
    <property type="term" value="P:DNA recombination"/>
    <property type="evidence" value="ECO:0007669"/>
    <property type="project" value="UniProtKB-KW"/>
</dbReference>
<keyword evidence="4" id="KW-1185">Reference proteome</keyword>
<evidence type="ECO:0000256" key="1">
    <source>
        <dbReference type="ARBA" id="ARBA00023172"/>
    </source>
</evidence>
<dbReference type="SUPFAM" id="SSF56349">
    <property type="entry name" value="DNA breaking-rejoining enzymes"/>
    <property type="match status" value="1"/>
</dbReference>
<dbReference type="EMBL" id="FNYR01000005">
    <property type="protein sequence ID" value="SEI66668.1"/>
    <property type="molecule type" value="Genomic_DNA"/>
</dbReference>
<gene>
    <name evidence="3" type="ORF">SAMN05444271_10568</name>
</gene>
<sequence length="280" mass="30476">MDERMSGRPEALSAASVPPSKALDPAAFYSLYLGGLAFSDRQRRVRSTAILILSGRLGLRPGEIQHLHEGWIDWDRGVIRIPKRDPCACNLCYETARHRQRAGDGRQVLDILAESTWTPPGGERTAPFGWSQRLTAVLATLCDVEGYLGLSAEAMARLINRSAHQAEGLDYDSIDIQSLRATAAAFFADAGFSARRIAGLLGEDVDTAGAFARREGGDAREQLFAQFTESTVADPGAAYALLAEPEPFDHEPFDPRTYDADWLAQSSGRATPTRSATHGR</sequence>